<dbReference type="Proteomes" id="UP000195105">
    <property type="component" value="Unassembled WGS sequence"/>
</dbReference>
<dbReference type="EMBL" id="NGFN01000012">
    <property type="protein sequence ID" value="OUD04507.1"/>
    <property type="molecule type" value="Genomic_DNA"/>
</dbReference>
<reference evidence="1 2" key="1">
    <citation type="submission" date="2017-05" db="EMBL/GenBank/DDBJ databases">
        <title>Biotechnological potential of actinobacteria isolated from South African environments.</title>
        <authorList>
            <person name="Le Roes-Hill M."/>
            <person name="Prins A."/>
            <person name="Durrell K.A."/>
        </authorList>
    </citation>
    <scope>NUCLEOTIDE SEQUENCE [LARGE SCALE GENOMIC DNA]</scope>
    <source>
        <strain evidence="1 2">HMC13</strain>
    </source>
</reference>
<dbReference type="AlphaFoldDB" id="A0A243S9Z1"/>
<accession>A0A243S9Z1</accession>
<protein>
    <submittedName>
        <fullName evidence="1">S-type pyocin domain-containing protein</fullName>
    </submittedName>
</protein>
<sequence length="55" mass="5656">MPRPTAPGARRATETEPATVLNAERGIINTGVVHGGQHVTTVEFTGPSDAGADDE</sequence>
<name>A0A243S9Z1_9ACTN</name>
<organism evidence="1 2">
    <name type="scientific">Streptomyces swartbergensis</name>
    <dbReference type="NCBI Taxonomy" id="487165"/>
    <lineage>
        <taxon>Bacteria</taxon>
        <taxon>Bacillati</taxon>
        <taxon>Actinomycetota</taxon>
        <taxon>Actinomycetes</taxon>
        <taxon>Kitasatosporales</taxon>
        <taxon>Streptomycetaceae</taxon>
        <taxon>Streptomyces</taxon>
    </lineage>
</organism>
<evidence type="ECO:0000313" key="1">
    <source>
        <dbReference type="EMBL" id="OUD04507.1"/>
    </source>
</evidence>
<gene>
    <name evidence="1" type="ORF">CA983_03885</name>
</gene>
<comment type="caution">
    <text evidence="1">The sequence shown here is derived from an EMBL/GenBank/DDBJ whole genome shotgun (WGS) entry which is preliminary data.</text>
</comment>
<proteinExistence type="predicted"/>
<keyword evidence="2" id="KW-1185">Reference proteome</keyword>
<evidence type="ECO:0000313" key="2">
    <source>
        <dbReference type="Proteomes" id="UP000195105"/>
    </source>
</evidence>